<keyword evidence="1" id="KW-0812">Transmembrane</keyword>
<feature type="transmembrane region" description="Helical" evidence="1">
    <location>
        <begin position="207"/>
        <end position="224"/>
    </location>
</feature>
<evidence type="ECO:0000256" key="1">
    <source>
        <dbReference type="SAM" id="Phobius"/>
    </source>
</evidence>
<comment type="caution">
    <text evidence="2">The sequence shown here is derived from an EMBL/GenBank/DDBJ whole genome shotgun (WGS) entry which is preliminary data.</text>
</comment>
<evidence type="ECO:0000313" key="3">
    <source>
        <dbReference type="Proteomes" id="UP001205919"/>
    </source>
</evidence>
<dbReference type="Pfam" id="PF06912">
    <property type="entry name" value="DUF1275"/>
    <property type="match status" value="1"/>
</dbReference>
<accession>A0AAW5KBL2</accession>
<feature type="transmembrane region" description="Helical" evidence="1">
    <location>
        <begin position="20"/>
        <end position="38"/>
    </location>
</feature>
<protein>
    <submittedName>
        <fullName evidence="2">DUF1275 domain-containing protein</fullName>
    </submittedName>
</protein>
<dbReference type="InterPro" id="IPR010699">
    <property type="entry name" value="DUF1275"/>
</dbReference>
<keyword evidence="1" id="KW-0472">Membrane</keyword>
<sequence>MIKLPKIKLMDFIDPSESFLLAAILAAAGGFLDGYTFIGRGNVFANTQTGNLILLGVNLARGRIAASISYLIPVTAFLLGTYITERIRLRYSSLKHIEWRQIVVAAEALVLVLISFMPHYGDNVANAMVSFACAMQFDAFRSMNGVPFTSTLAMMNLRGAIEYVMDYREDRDMEKVSRSFEYLVTVAVFTLSVVIGSRLTYVYDDSAILFPAFLLFLGAILMFFRQKDKTRAP</sequence>
<name>A0AAW5KBL2_9BACT</name>
<keyword evidence="3" id="KW-1185">Reference proteome</keyword>
<dbReference type="PANTHER" id="PTHR37314:SF4">
    <property type="entry name" value="UPF0700 TRANSMEMBRANE PROTEIN YOAK"/>
    <property type="match status" value="1"/>
</dbReference>
<reference evidence="2 3" key="1">
    <citation type="submission" date="2022-06" db="EMBL/GenBank/DDBJ databases">
        <title>Isolation of gut microbiota from human fecal samples.</title>
        <authorList>
            <person name="Pamer E.G."/>
            <person name="Barat B."/>
            <person name="Waligurski E."/>
            <person name="Medina S."/>
            <person name="Paddock L."/>
            <person name="Mostad J."/>
        </authorList>
    </citation>
    <scope>NUCLEOTIDE SEQUENCE [LARGE SCALE GENOMIC DNA]</scope>
    <source>
        <strain evidence="2 3">DFI.9.90</strain>
    </source>
</reference>
<dbReference type="RefSeq" id="WP_008709007.1">
    <property type="nucleotide sequence ID" value="NZ_CABKQM010000002.1"/>
</dbReference>
<feature type="transmembrane region" description="Helical" evidence="1">
    <location>
        <begin position="140"/>
        <end position="161"/>
    </location>
</feature>
<dbReference type="Proteomes" id="UP001205919">
    <property type="component" value="Unassembled WGS sequence"/>
</dbReference>
<evidence type="ECO:0000313" key="2">
    <source>
        <dbReference type="EMBL" id="MCQ4815188.1"/>
    </source>
</evidence>
<proteinExistence type="predicted"/>
<feature type="transmembrane region" description="Helical" evidence="1">
    <location>
        <begin position="182"/>
        <end position="201"/>
    </location>
</feature>
<keyword evidence="1" id="KW-1133">Transmembrane helix</keyword>
<organism evidence="2 3">
    <name type="scientific">Cloacibacillus evryensis</name>
    <dbReference type="NCBI Taxonomy" id="508460"/>
    <lineage>
        <taxon>Bacteria</taxon>
        <taxon>Thermotogati</taxon>
        <taxon>Synergistota</taxon>
        <taxon>Synergistia</taxon>
        <taxon>Synergistales</taxon>
        <taxon>Synergistaceae</taxon>
        <taxon>Cloacibacillus</taxon>
    </lineage>
</organism>
<dbReference type="EMBL" id="JANFYT010000029">
    <property type="protein sequence ID" value="MCQ4815188.1"/>
    <property type="molecule type" value="Genomic_DNA"/>
</dbReference>
<gene>
    <name evidence="2" type="ORF">NE630_12170</name>
</gene>
<dbReference type="PANTHER" id="PTHR37314">
    <property type="entry name" value="SLR0142 PROTEIN"/>
    <property type="match status" value="1"/>
</dbReference>
<dbReference type="GeneID" id="95755192"/>
<feature type="transmembrane region" description="Helical" evidence="1">
    <location>
        <begin position="102"/>
        <end position="120"/>
    </location>
</feature>
<feature type="transmembrane region" description="Helical" evidence="1">
    <location>
        <begin position="64"/>
        <end position="82"/>
    </location>
</feature>
<dbReference type="AlphaFoldDB" id="A0AAW5KBL2"/>